<dbReference type="Proteomes" id="UP000543224">
    <property type="component" value="Unassembled WGS sequence"/>
</dbReference>
<dbReference type="AlphaFoldDB" id="A0A6V8P124"/>
<name>A0A6V8P124_9ACTN</name>
<reference evidence="1 2" key="1">
    <citation type="journal article" date="2020" name="Front. Microbiol.">
        <title>Single-cell genomics of novel Actinobacteria with the Wood-Ljungdahl pathway discovered in a serpentinizing system.</title>
        <authorList>
            <person name="Merino N."/>
            <person name="Kawai M."/>
            <person name="Boyd E.S."/>
            <person name="Colman D.R."/>
            <person name="McGlynn S.E."/>
            <person name="Nealson K.H."/>
            <person name="Kurokawa K."/>
            <person name="Hongoh Y."/>
        </authorList>
    </citation>
    <scope>NUCLEOTIDE SEQUENCE [LARGE SCALE GENOMIC DNA]</scope>
    <source>
        <strain evidence="1 2">S25</strain>
    </source>
</reference>
<accession>A0A6V8P124</accession>
<feature type="non-terminal residue" evidence="1">
    <location>
        <position position="1"/>
    </location>
</feature>
<comment type="caution">
    <text evidence="1">The sequence shown here is derived from an EMBL/GenBank/DDBJ whole genome shotgun (WGS) entry which is preliminary data.</text>
</comment>
<organism evidence="1 2">
    <name type="scientific">Candidatus Hakubella thermalkaliphila</name>
    <dbReference type="NCBI Taxonomy" id="2754717"/>
    <lineage>
        <taxon>Bacteria</taxon>
        <taxon>Bacillati</taxon>
        <taxon>Actinomycetota</taxon>
        <taxon>Actinomycetota incertae sedis</taxon>
        <taxon>Candidatus Hakubellales</taxon>
        <taxon>Candidatus Hakubellaceae</taxon>
        <taxon>Candidatus Hakubella</taxon>
    </lineage>
</organism>
<gene>
    <name evidence="1" type="ORF">HKBW3S25_01689</name>
</gene>
<sequence length="36" mass="4267">LKANRALYLLKIRLDLLPPPEEDAEDYKDDDIRRTP</sequence>
<protein>
    <submittedName>
        <fullName evidence="1">Uncharacterized protein</fullName>
    </submittedName>
</protein>
<dbReference type="EMBL" id="BLRX01000433">
    <property type="protein sequence ID" value="GFP26198.1"/>
    <property type="molecule type" value="Genomic_DNA"/>
</dbReference>
<proteinExistence type="predicted"/>
<evidence type="ECO:0000313" key="2">
    <source>
        <dbReference type="Proteomes" id="UP000543224"/>
    </source>
</evidence>
<evidence type="ECO:0000313" key="1">
    <source>
        <dbReference type="EMBL" id="GFP26198.1"/>
    </source>
</evidence>